<evidence type="ECO:0000313" key="2">
    <source>
        <dbReference type="Proteomes" id="UP001056120"/>
    </source>
</evidence>
<reference evidence="1 2" key="2">
    <citation type="journal article" date="2022" name="Mol. Ecol. Resour.">
        <title>The genomes of chicory, endive, great burdock and yacon provide insights into Asteraceae paleo-polyploidization history and plant inulin production.</title>
        <authorList>
            <person name="Fan W."/>
            <person name="Wang S."/>
            <person name="Wang H."/>
            <person name="Wang A."/>
            <person name="Jiang F."/>
            <person name="Liu H."/>
            <person name="Zhao H."/>
            <person name="Xu D."/>
            <person name="Zhang Y."/>
        </authorList>
    </citation>
    <scope>NUCLEOTIDE SEQUENCE [LARGE SCALE GENOMIC DNA]</scope>
    <source>
        <strain evidence="2">cv. Yunnan</strain>
        <tissue evidence="1">Leaves</tissue>
    </source>
</reference>
<dbReference type="EMBL" id="CM042018">
    <property type="protein sequence ID" value="KAI3826140.1"/>
    <property type="molecule type" value="Genomic_DNA"/>
</dbReference>
<comment type="caution">
    <text evidence="1">The sequence shown here is derived from an EMBL/GenBank/DDBJ whole genome shotgun (WGS) entry which is preliminary data.</text>
</comment>
<reference evidence="2" key="1">
    <citation type="journal article" date="2022" name="Mol. Ecol. Resour.">
        <title>The genomes of chicory, endive, great burdock and yacon provide insights into Asteraceae palaeo-polyploidization history and plant inulin production.</title>
        <authorList>
            <person name="Fan W."/>
            <person name="Wang S."/>
            <person name="Wang H."/>
            <person name="Wang A."/>
            <person name="Jiang F."/>
            <person name="Liu H."/>
            <person name="Zhao H."/>
            <person name="Xu D."/>
            <person name="Zhang Y."/>
        </authorList>
    </citation>
    <scope>NUCLEOTIDE SEQUENCE [LARGE SCALE GENOMIC DNA]</scope>
    <source>
        <strain evidence="2">cv. Yunnan</strain>
    </source>
</reference>
<protein>
    <submittedName>
        <fullName evidence="1">Uncharacterized protein</fullName>
    </submittedName>
</protein>
<organism evidence="1 2">
    <name type="scientific">Smallanthus sonchifolius</name>
    <dbReference type="NCBI Taxonomy" id="185202"/>
    <lineage>
        <taxon>Eukaryota</taxon>
        <taxon>Viridiplantae</taxon>
        <taxon>Streptophyta</taxon>
        <taxon>Embryophyta</taxon>
        <taxon>Tracheophyta</taxon>
        <taxon>Spermatophyta</taxon>
        <taxon>Magnoliopsida</taxon>
        <taxon>eudicotyledons</taxon>
        <taxon>Gunneridae</taxon>
        <taxon>Pentapetalae</taxon>
        <taxon>asterids</taxon>
        <taxon>campanulids</taxon>
        <taxon>Asterales</taxon>
        <taxon>Asteraceae</taxon>
        <taxon>Asteroideae</taxon>
        <taxon>Heliantheae alliance</taxon>
        <taxon>Millerieae</taxon>
        <taxon>Smallanthus</taxon>
    </lineage>
</organism>
<sequence>MSCQYRTTPPPPNQLHPLLQPPTSAAVRIGFRRSWSKQRLISMYYKSNSRLPIASELMRCLKLSLHLY</sequence>
<proteinExistence type="predicted"/>
<name>A0ACB9K1F9_9ASTR</name>
<evidence type="ECO:0000313" key="1">
    <source>
        <dbReference type="EMBL" id="KAI3826140.1"/>
    </source>
</evidence>
<dbReference type="Proteomes" id="UP001056120">
    <property type="component" value="Linkage Group LG01"/>
</dbReference>
<accession>A0ACB9K1F9</accession>
<gene>
    <name evidence="1" type="ORF">L1987_00184</name>
</gene>
<keyword evidence="2" id="KW-1185">Reference proteome</keyword>